<organism evidence="1 2">
    <name type="scientific">Granulibacter bethesdensis (strain ATCC BAA-1260 / CGDNIH1)</name>
    <dbReference type="NCBI Taxonomy" id="391165"/>
    <lineage>
        <taxon>Bacteria</taxon>
        <taxon>Pseudomonadati</taxon>
        <taxon>Pseudomonadota</taxon>
        <taxon>Alphaproteobacteria</taxon>
        <taxon>Acetobacterales</taxon>
        <taxon>Acetobacteraceae</taxon>
        <taxon>Granulibacter</taxon>
    </lineage>
</organism>
<proteinExistence type="predicted"/>
<protein>
    <submittedName>
        <fullName evidence="1">Uncharacterized protein</fullName>
    </submittedName>
</protein>
<dbReference type="KEGG" id="gbe:GbCGDNIH1_5049"/>
<dbReference type="EMBL" id="CP000394">
    <property type="protein sequence ID" value="ASV62476.1"/>
    <property type="molecule type" value="Genomic_DNA"/>
</dbReference>
<sequence length="52" mass="5782">MIGVAQPGKWPFLDHGPAPLSGGELCSLRDGAEMRHEAAWEKSRIRTTLFLF</sequence>
<gene>
    <name evidence="1" type="ordered locus">GbCGDNIH1_5049</name>
</gene>
<dbReference type="AlphaFoldDB" id="A0A286M377"/>
<evidence type="ECO:0000313" key="1">
    <source>
        <dbReference type="EMBL" id="ASV62476.1"/>
    </source>
</evidence>
<dbReference type="Proteomes" id="UP000001963">
    <property type="component" value="Chromosome"/>
</dbReference>
<evidence type="ECO:0000313" key="2">
    <source>
        <dbReference type="Proteomes" id="UP000001963"/>
    </source>
</evidence>
<accession>A0A286M377</accession>
<keyword evidence="2" id="KW-1185">Reference proteome</keyword>
<reference evidence="1 2" key="1">
    <citation type="journal article" date="2007" name="J. Bacteriol.">
        <title>Genome sequence analysis of the emerging human pathogenic acetic acid bacterium Granulibacter bethesdensis.</title>
        <authorList>
            <person name="Greenberg D.E."/>
            <person name="Porcella S.F."/>
            <person name="Zelazny A.M."/>
            <person name="Virtaneva K."/>
            <person name="Sturdevant D.E."/>
            <person name="Kupko J.J.III."/>
            <person name="Barbian K.D."/>
            <person name="Babar A."/>
            <person name="Dorward D.W."/>
            <person name="Holland S.M."/>
        </authorList>
    </citation>
    <scope>NUCLEOTIDE SEQUENCE [LARGE SCALE GENOMIC DNA]</scope>
    <source>
        <strain evidence="2">ATCC BAA-1260 / CGDNIH1</strain>
    </source>
</reference>
<name>A0A286M377_GRABC</name>